<dbReference type="GO" id="GO:0006576">
    <property type="term" value="P:biogenic amine metabolic process"/>
    <property type="evidence" value="ECO:0007669"/>
    <property type="project" value="InterPro"/>
</dbReference>
<dbReference type="SMART" id="SM00382">
    <property type="entry name" value="AAA"/>
    <property type="match status" value="1"/>
</dbReference>
<dbReference type="InterPro" id="IPR027417">
    <property type="entry name" value="P-loop_NTPase"/>
</dbReference>
<dbReference type="InterPro" id="IPR012381">
    <property type="entry name" value="EutP_PduV"/>
</dbReference>
<dbReference type="InterPro" id="IPR003593">
    <property type="entry name" value="AAA+_ATPase"/>
</dbReference>
<dbReference type="GO" id="GO:0005524">
    <property type="term" value="F:ATP binding"/>
    <property type="evidence" value="ECO:0007669"/>
    <property type="project" value="UniProtKB-UniRule"/>
</dbReference>
<dbReference type="AlphaFoldDB" id="A0A023DIQ9"/>
<dbReference type="CDD" id="cd00882">
    <property type="entry name" value="Ras_like_GTPase"/>
    <property type="match status" value="1"/>
</dbReference>
<proteinExistence type="inferred from homology"/>
<dbReference type="OrthoDB" id="6179at2"/>
<dbReference type="EMBL" id="BAWO01000059">
    <property type="protein sequence ID" value="GAJ41170.1"/>
    <property type="molecule type" value="Genomic_DNA"/>
</dbReference>
<dbReference type="GeneID" id="301194488"/>
<dbReference type="PANTHER" id="PTHR40453:SF1">
    <property type="entry name" value="PROTEIN YOEF"/>
    <property type="match status" value="1"/>
</dbReference>
<evidence type="ECO:0000313" key="4">
    <source>
        <dbReference type="Proteomes" id="UP000023561"/>
    </source>
</evidence>
<feature type="domain" description="AAA+ ATPase" evidence="2">
    <location>
        <begin position="2"/>
        <end position="124"/>
    </location>
</feature>
<dbReference type="PANTHER" id="PTHR40453">
    <property type="entry name" value="PROTEIN YOEF"/>
    <property type="match status" value="1"/>
</dbReference>
<reference evidence="3 4" key="1">
    <citation type="submission" date="2014-04" db="EMBL/GenBank/DDBJ databases">
        <title>Whole genome shotgun sequence of Geobacillus caldoxylosilyticus NBRC 107762.</title>
        <authorList>
            <person name="Hosoyama A."/>
            <person name="Hosoyama Y."/>
            <person name="Katano-Makiyama Y."/>
            <person name="Tsuchikane K."/>
            <person name="Ohji S."/>
            <person name="Ichikawa N."/>
            <person name="Yamazoe A."/>
            <person name="Fujita N."/>
        </authorList>
    </citation>
    <scope>NUCLEOTIDE SEQUENCE [LARGE SCALE GENOMIC DNA]</scope>
    <source>
        <strain evidence="3 4">NBRC 107762</strain>
    </source>
</reference>
<accession>A0A023DIQ9</accession>
<protein>
    <submittedName>
        <fullName evidence="3">Ethanolamine utilization protein EutP</fullName>
    </submittedName>
</protein>
<organism evidence="3 4">
    <name type="scientific">Parageobacillus caldoxylosilyticus NBRC 107762</name>
    <dbReference type="NCBI Taxonomy" id="1220594"/>
    <lineage>
        <taxon>Bacteria</taxon>
        <taxon>Bacillati</taxon>
        <taxon>Bacillota</taxon>
        <taxon>Bacilli</taxon>
        <taxon>Bacillales</taxon>
        <taxon>Anoxybacillaceae</taxon>
        <taxon>Saccharococcus</taxon>
    </lineage>
</organism>
<sequence length="148" mass="16252">MKRGKVLIIGPVGSGKSTLAKRLLGEEHSSAKKTQSLEYANWIIDSPGEYSQNPMYYRTLMATALEAKVLLIIQDATRKDSTLPPNFASGFPLTPIGVITKIDHPNADIETATRLLRTVLPIGDIYFTSSVTLAGIMELKERILSYLS</sequence>
<name>A0A023DIQ9_9BACL</name>
<keyword evidence="4" id="KW-1185">Reference proteome</keyword>
<gene>
    <name evidence="3" type="primary">eutP</name>
    <name evidence="3" type="ORF">GCA01S_059_00270</name>
</gene>
<dbReference type="Gene3D" id="3.40.50.300">
    <property type="entry name" value="P-loop containing nucleotide triphosphate hydrolases"/>
    <property type="match status" value="1"/>
</dbReference>
<dbReference type="RefSeq" id="WP_042411171.1">
    <property type="nucleotide sequence ID" value="NZ_BAWO01000059.1"/>
</dbReference>
<evidence type="ECO:0000256" key="1">
    <source>
        <dbReference type="PIRNR" id="PIRNR036409"/>
    </source>
</evidence>
<evidence type="ECO:0000259" key="2">
    <source>
        <dbReference type="SMART" id="SM00382"/>
    </source>
</evidence>
<comment type="similarity">
    <text evidence="1">Belongs to the EutP/PduV family.</text>
</comment>
<keyword evidence="1" id="KW-0547">Nucleotide-binding</keyword>
<comment type="caution">
    <text evidence="3">The sequence shown here is derived from an EMBL/GenBank/DDBJ whole genome shotgun (WGS) entry which is preliminary data.</text>
</comment>
<dbReference type="Proteomes" id="UP000023561">
    <property type="component" value="Unassembled WGS sequence"/>
</dbReference>
<dbReference type="SUPFAM" id="SSF52540">
    <property type="entry name" value="P-loop containing nucleoside triphosphate hydrolases"/>
    <property type="match status" value="1"/>
</dbReference>
<evidence type="ECO:0000313" key="3">
    <source>
        <dbReference type="EMBL" id="GAJ41170.1"/>
    </source>
</evidence>
<dbReference type="Pfam" id="PF10662">
    <property type="entry name" value="PduV-EutP"/>
    <property type="match status" value="1"/>
</dbReference>
<dbReference type="PIRSF" id="PIRSF036409">
    <property type="entry name" value="EutP_PduV"/>
    <property type="match status" value="1"/>
</dbReference>